<keyword evidence="9" id="KW-1185">Reference proteome</keyword>
<reference evidence="8" key="1">
    <citation type="submission" date="2022-09" db="EMBL/GenBank/DDBJ databases">
        <title>Tahibacter sp. nov., isolated from a fresh water.</title>
        <authorList>
            <person name="Baek J.H."/>
            <person name="Lee J.K."/>
            <person name="Kim J.M."/>
            <person name="Jeon C.O."/>
        </authorList>
    </citation>
    <scope>NUCLEOTIDE SEQUENCE</scope>
    <source>
        <strain evidence="8">W38</strain>
    </source>
</reference>
<feature type="signal peptide" evidence="6">
    <location>
        <begin position="1"/>
        <end position="22"/>
    </location>
</feature>
<keyword evidence="4" id="KW-0969">Cilium</keyword>
<evidence type="ECO:0000256" key="5">
    <source>
        <dbReference type="ARBA" id="ARBA00023273"/>
    </source>
</evidence>
<evidence type="ECO:0000259" key="7">
    <source>
        <dbReference type="Pfam" id="PF22544"/>
    </source>
</evidence>
<dbReference type="Pfam" id="PF22544">
    <property type="entry name" value="HYDIN_VesB_CFA65-like_Ig"/>
    <property type="match status" value="1"/>
</dbReference>
<dbReference type="EMBL" id="CP104694">
    <property type="protein sequence ID" value="UXI69420.1"/>
    <property type="molecule type" value="Genomic_DNA"/>
</dbReference>
<dbReference type="Gene3D" id="2.70.98.70">
    <property type="match status" value="1"/>
</dbReference>
<comment type="subcellular location">
    <subcellularLocation>
        <location evidence="1">Cell projection</location>
        <location evidence="1">Cilium</location>
    </subcellularLocation>
    <subcellularLocation>
        <location evidence="2">Cytoplasm</location>
    </subcellularLocation>
</comment>
<dbReference type="InterPro" id="IPR008929">
    <property type="entry name" value="Chondroitin_lyas"/>
</dbReference>
<dbReference type="RefSeq" id="WP_261696375.1">
    <property type="nucleotide sequence ID" value="NZ_CP104694.1"/>
</dbReference>
<dbReference type="PROSITE" id="PS51257">
    <property type="entry name" value="PROKAR_LIPOPROTEIN"/>
    <property type="match status" value="1"/>
</dbReference>
<evidence type="ECO:0000256" key="4">
    <source>
        <dbReference type="ARBA" id="ARBA00023069"/>
    </source>
</evidence>
<name>A0ABY6BHU4_9GAMM</name>
<keyword evidence="6" id="KW-0732">Signal</keyword>
<proteinExistence type="predicted"/>
<dbReference type="InterPro" id="IPR053879">
    <property type="entry name" value="HYDIN_VesB_CFA65-like_Ig"/>
</dbReference>
<organism evidence="8 9">
    <name type="scientific">Tahibacter amnicola</name>
    <dbReference type="NCBI Taxonomy" id="2976241"/>
    <lineage>
        <taxon>Bacteria</taxon>
        <taxon>Pseudomonadati</taxon>
        <taxon>Pseudomonadota</taxon>
        <taxon>Gammaproteobacteria</taxon>
        <taxon>Lysobacterales</taxon>
        <taxon>Rhodanobacteraceae</taxon>
        <taxon>Tahibacter</taxon>
    </lineage>
</organism>
<feature type="domain" description="HYDIN/VesB/CFA65-like Ig-like" evidence="7">
    <location>
        <begin position="889"/>
        <end position="979"/>
    </location>
</feature>
<evidence type="ECO:0000313" key="8">
    <source>
        <dbReference type="EMBL" id="UXI69420.1"/>
    </source>
</evidence>
<evidence type="ECO:0000313" key="9">
    <source>
        <dbReference type="Proteomes" id="UP001064632"/>
    </source>
</evidence>
<protein>
    <submittedName>
        <fullName evidence="8">Choice-of-anchor D domain-containing protein</fullName>
    </submittedName>
</protein>
<keyword evidence="3" id="KW-0963">Cytoplasm</keyword>
<evidence type="ECO:0000256" key="1">
    <source>
        <dbReference type="ARBA" id="ARBA00004138"/>
    </source>
</evidence>
<feature type="chain" id="PRO_5046682935" evidence="6">
    <location>
        <begin position="23"/>
        <end position="997"/>
    </location>
</feature>
<evidence type="ECO:0000256" key="3">
    <source>
        <dbReference type="ARBA" id="ARBA00022490"/>
    </source>
</evidence>
<gene>
    <name evidence="8" type="ORF">N4264_07160</name>
</gene>
<dbReference type="Gene3D" id="2.60.40.10">
    <property type="entry name" value="Immunoglobulins"/>
    <property type="match status" value="1"/>
</dbReference>
<dbReference type="Gene3D" id="1.50.10.100">
    <property type="entry name" value="Chondroitin AC/alginate lyase"/>
    <property type="match status" value="1"/>
</dbReference>
<sequence>MKRWWMLCTVVLLACLPGLRLAAEPLSTHPRLWITSEDLPRLRQWASPQNPVYTQGLRQLATWAAQAMDNHDIPDDDNGGSTWSAINTEEYAALFAFMALVDPDPAARPQWAQRGRTLLLHAIGRADTCMRATPPTQSGAFCTIAFSVSDRSRWTGAAFPLAADWLQAATTAGGQPVLSAADRATLRRVFLVWSRLSLEAYPNPYNNPPEFSLPVGTIGEPLLRLGTDLRRHRLRFAGNNYFAGHMRNMGLRAIAIDPADDVPDALTPATYLRRNGAGNIVEVPLESGPGALRGLLTDVLGGWLFVQDYLLRHDSRGGLPQEGMEYAPTSIGIPAQFLFALETAGYADQAGQARWGTQVAGLSTNPFYRATLFGLIHSQSPRATPSGFGLVYRPAWYGDGEQYYQNDPIDILGPLALHAMRVGDTQVVDAVRWVQRFIPPDGNSGFAGRTRANGSSGDVLSSLMYFLLFDPNSPASLPTAPDPRPALDLAFWSEGMGRLLTRTGWDTNARWFDYRLSYNAVDHQHGDGNLFEFYRAGEWLTKGTLGYGNDGGATDYKNGVTIQNTLGASVDPNGFLGTRLRRGAQMPQNRSEGDPVVLARSEDPRYSAVTGDATRLYNAWYENGDATPLAQRALDVAHASRSVLWLKPDHIVVYDRARSHSAGRAKRFWLNLPDRLPSLPQVSGSRVTATTPGGQRLFVTTLLPTAHSTAIVTTDPIMAPDVNGYALGNEDSFIQTRSVNGQTEKYATRLRVEADNAPQDVRFLHVLQGADAATPADGTTLLASEALAGCATPAGAFDGAAVASQSAWFARDLTPVRGCLALRMPAAVTVHTVTGLAPYAHFQVTRELIGAEQRLVILPGGPWMADAGGVLRYEVGSTPAATAWLVASATEMDFGTAAIGSAVDRTVTITNRGTAAAPLVASMQGDTALQLGAGTCTGTLAPGAQCNQTVRFQPTTPGYRSATLHITSGASTAAVTLRGIGEPGGDVLFRNGFDPTI</sequence>
<dbReference type="Proteomes" id="UP001064632">
    <property type="component" value="Chromosome"/>
</dbReference>
<keyword evidence="5" id="KW-0966">Cell projection</keyword>
<evidence type="ECO:0000256" key="2">
    <source>
        <dbReference type="ARBA" id="ARBA00004496"/>
    </source>
</evidence>
<dbReference type="NCBIfam" id="NF012200">
    <property type="entry name" value="choice_anch_D"/>
    <property type="match status" value="1"/>
</dbReference>
<evidence type="ECO:0000256" key="6">
    <source>
        <dbReference type="SAM" id="SignalP"/>
    </source>
</evidence>
<dbReference type="InterPro" id="IPR013783">
    <property type="entry name" value="Ig-like_fold"/>
</dbReference>
<accession>A0ABY6BHU4</accession>